<keyword evidence="1" id="KW-0812">Transmembrane</keyword>
<protein>
    <submittedName>
        <fullName evidence="2">Uncharacterized protein</fullName>
    </submittedName>
</protein>
<reference evidence="2 3" key="1">
    <citation type="journal article" date="2016" name="Mol. Biol. Evol.">
        <title>Comparative Genomics of Early-Diverging Mushroom-Forming Fungi Provides Insights into the Origins of Lignocellulose Decay Capabilities.</title>
        <authorList>
            <person name="Nagy L.G."/>
            <person name="Riley R."/>
            <person name="Tritt A."/>
            <person name="Adam C."/>
            <person name="Daum C."/>
            <person name="Floudas D."/>
            <person name="Sun H."/>
            <person name="Yadav J.S."/>
            <person name="Pangilinan J."/>
            <person name="Larsson K.H."/>
            <person name="Matsuura K."/>
            <person name="Barry K."/>
            <person name="Labutti K."/>
            <person name="Kuo R."/>
            <person name="Ohm R.A."/>
            <person name="Bhattacharya S.S."/>
            <person name="Shirouzu T."/>
            <person name="Yoshinaga Y."/>
            <person name="Martin F.M."/>
            <person name="Grigoriev I.V."/>
            <person name="Hibbett D.S."/>
        </authorList>
    </citation>
    <scope>NUCLEOTIDE SEQUENCE [LARGE SCALE GENOMIC DNA]</scope>
    <source>
        <strain evidence="2 3">L-15889</strain>
    </source>
</reference>
<evidence type="ECO:0000313" key="2">
    <source>
        <dbReference type="EMBL" id="KZT69324.1"/>
    </source>
</evidence>
<sequence length="586" mass="63172">MPVKYTTAVCLLLHATLVAGHIVILCLWAKDIEHSLIVSLSDASRVGQYISLLSQGFIPYAALLLYLTHSLAARKVLNERYVTLTAAHDNANAWNGIVSALTGLWQQISLASSPLVVTQIAVYLGSLSILPITTPAIFNMQNFDYMNTPIPTTVGMPVLNTLNISTQDDAAADPWVTAAQLLPRLLVADGISTVGLSGDTIYDILDTSNTVGEVAVNATTANVTCGTVPNASVISLEYDPGDGYSYTTIGATYDGYNLTWSSQNIDALSFNQGRNTTEAIVSYTSYEASAASIPLGRNAAFLITTNVIDSTGKSGSAVRGNFSYKATQMIGCTLSWVARSGTVDAVTRNLTSLETVGRLRSPTWSEWRPIMWNDTASDEYSLNSDYPSTDNQVDAWSHMLYASSQTQASLRNGSVMMSASEQYLLMRLGGPGMQLNSTITLADVEVALSEMTAATYWAVAHALDASQQHSDLTINKSQTLGAQLYSRLNINVVAVAVGLAASTVLLLSSAVLICTIGGENRKRTRVVKKLDTLHATWLVGHNPDVLTRVSEVEKPTLKRLRVAGTMGLDMRLERVTKYIRSSEQDE</sequence>
<feature type="transmembrane region" description="Helical" evidence="1">
    <location>
        <begin position="492"/>
        <end position="516"/>
    </location>
</feature>
<feature type="transmembrane region" description="Helical" evidence="1">
    <location>
        <begin position="49"/>
        <end position="67"/>
    </location>
</feature>
<accession>A0A165QDX2</accession>
<evidence type="ECO:0000256" key="1">
    <source>
        <dbReference type="SAM" id="Phobius"/>
    </source>
</evidence>
<dbReference type="OrthoDB" id="2804453at2759"/>
<feature type="transmembrane region" description="Helical" evidence="1">
    <location>
        <begin position="6"/>
        <end position="28"/>
    </location>
</feature>
<keyword evidence="3" id="KW-1185">Reference proteome</keyword>
<dbReference type="EMBL" id="KV429059">
    <property type="protein sequence ID" value="KZT69324.1"/>
    <property type="molecule type" value="Genomic_DNA"/>
</dbReference>
<keyword evidence="1" id="KW-0472">Membrane</keyword>
<dbReference type="AlphaFoldDB" id="A0A165QDX2"/>
<proteinExistence type="predicted"/>
<dbReference type="STRING" id="1314783.A0A165QDX2"/>
<dbReference type="Proteomes" id="UP000076727">
    <property type="component" value="Unassembled WGS sequence"/>
</dbReference>
<keyword evidence="1" id="KW-1133">Transmembrane helix</keyword>
<gene>
    <name evidence="2" type="ORF">DAEQUDRAFT_765628</name>
</gene>
<name>A0A165QDX2_9APHY</name>
<organism evidence="2 3">
    <name type="scientific">Daedalea quercina L-15889</name>
    <dbReference type="NCBI Taxonomy" id="1314783"/>
    <lineage>
        <taxon>Eukaryota</taxon>
        <taxon>Fungi</taxon>
        <taxon>Dikarya</taxon>
        <taxon>Basidiomycota</taxon>
        <taxon>Agaricomycotina</taxon>
        <taxon>Agaricomycetes</taxon>
        <taxon>Polyporales</taxon>
        <taxon>Fomitopsis</taxon>
    </lineage>
</organism>
<evidence type="ECO:0000313" key="3">
    <source>
        <dbReference type="Proteomes" id="UP000076727"/>
    </source>
</evidence>